<name>A0A9D4MZ59_DREPO</name>
<proteinExistence type="predicted"/>
<dbReference type="Proteomes" id="UP000828390">
    <property type="component" value="Unassembled WGS sequence"/>
</dbReference>
<evidence type="ECO:0000256" key="1">
    <source>
        <dbReference type="SAM" id="MobiDB-lite"/>
    </source>
</evidence>
<dbReference type="EMBL" id="JAIWYP010000001">
    <property type="protein sequence ID" value="KAH3884394.1"/>
    <property type="molecule type" value="Genomic_DNA"/>
</dbReference>
<feature type="region of interest" description="Disordered" evidence="1">
    <location>
        <begin position="35"/>
        <end position="60"/>
    </location>
</feature>
<organism evidence="2 3">
    <name type="scientific">Dreissena polymorpha</name>
    <name type="common">Zebra mussel</name>
    <name type="synonym">Mytilus polymorpha</name>
    <dbReference type="NCBI Taxonomy" id="45954"/>
    <lineage>
        <taxon>Eukaryota</taxon>
        <taxon>Metazoa</taxon>
        <taxon>Spiralia</taxon>
        <taxon>Lophotrochozoa</taxon>
        <taxon>Mollusca</taxon>
        <taxon>Bivalvia</taxon>
        <taxon>Autobranchia</taxon>
        <taxon>Heteroconchia</taxon>
        <taxon>Euheterodonta</taxon>
        <taxon>Imparidentia</taxon>
        <taxon>Neoheterodontei</taxon>
        <taxon>Myida</taxon>
        <taxon>Dreissenoidea</taxon>
        <taxon>Dreissenidae</taxon>
        <taxon>Dreissena</taxon>
    </lineage>
</organism>
<reference evidence="2" key="1">
    <citation type="journal article" date="2019" name="bioRxiv">
        <title>The Genome of the Zebra Mussel, Dreissena polymorpha: A Resource for Invasive Species Research.</title>
        <authorList>
            <person name="McCartney M.A."/>
            <person name="Auch B."/>
            <person name="Kono T."/>
            <person name="Mallez S."/>
            <person name="Zhang Y."/>
            <person name="Obille A."/>
            <person name="Becker A."/>
            <person name="Abrahante J.E."/>
            <person name="Garbe J."/>
            <person name="Badalamenti J.P."/>
            <person name="Herman A."/>
            <person name="Mangelson H."/>
            <person name="Liachko I."/>
            <person name="Sullivan S."/>
            <person name="Sone E.D."/>
            <person name="Koren S."/>
            <person name="Silverstein K.A.T."/>
            <person name="Beckman K.B."/>
            <person name="Gohl D.M."/>
        </authorList>
    </citation>
    <scope>NUCLEOTIDE SEQUENCE</scope>
    <source>
        <strain evidence="2">Duluth1</strain>
        <tissue evidence="2">Whole animal</tissue>
    </source>
</reference>
<protein>
    <submittedName>
        <fullName evidence="2">Uncharacterized protein</fullName>
    </submittedName>
</protein>
<feature type="compositionally biased region" description="Basic residues" evidence="1">
    <location>
        <begin position="49"/>
        <end position="60"/>
    </location>
</feature>
<evidence type="ECO:0000313" key="3">
    <source>
        <dbReference type="Proteomes" id="UP000828390"/>
    </source>
</evidence>
<gene>
    <name evidence="2" type="ORF">DPMN_008372</name>
</gene>
<dbReference type="AlphaFoldDB" id="A0A9D4MZ59"/>
<reference evidence="2" key="2">
    <citation type="submission" date="2020-11" db="EMBL/GenBank/DDBJ databases">
        <authorList>
            <person name="McCartney M.A."/>
            <person name="Auch B."/>
            <person name="Kono T."/>
            <person name="Mallez S."/>
            <person name="Becker A."/>
            <person name="Gohl D.M."/>
            <person name="Silverstein K.A.T."/>
            <person name="Koren S."/>
            <person name="Bechman K.B."/>
            <person name="Herman A."/>
            <person name="Abrahante J.E."/>
            <person name="Garbe J."/>
        </authorList>
    </citation>
    <scope>NUCLEOTIDE SEQUENCE</scope>
    <source>
        <strain evidence="2">Duluth1</strain>
        <tissue evidence="2">Whole animal</tissue>
    </source>
</reference>
<keyword evidence="3" id="KW-1185">Reference proteome</keyword>
<evidence type="ECO:0000313" key="2">
    <source>
        <dbReference type="EMBL" id="KAH3884394.1"/>
    </source>
</evidence>
<accession>A0A9D4MZ59</accession>
<sequence length="60" mass="7175">MSKEERMKEVELRKEAKKKSDENFLFLVRVQRGTGKYMQERQPATGWSRKSKTASARRRD</sequence>
<comment type="caution">
    <text evidence="2">The sequence shown here is derived from an EMBL/GenBank/DDBJ whole genome shotgun (WGS) entry which is preliminary data.</text>
</comment>